<dbReference type="AlphaFoldDB" id="A0A848LH49"/>
<dbReference type="Pfam" id="PF00593">
    <property type="entry name" value="TonB_dep_Rec_b-barrel"/>
    <property type="match status" value="1"/>
</dbReference>
<dbReference type="PANTHER" id="PTHR30069">
    <property type="entry name" value="TONB-DEPENDENT OUTER MEMBRANE RECEPTOR"/>
    <property type="match status" value="1"/>
</dbReference>
<evidence type="ECO:0000256" key="7">
    <source>
        <dbReference type="ARBA" id="ARBA00023237"/>
    </source>
</evidence>
<dbReference type="GO" id="GO:0044718">
    <property type="term" value="P:siderophore transmembrane transport"/>
    <property type="evidence" value="ECO:0007669"/>
    <property type="project" value="TreeGrafter"/>
</dbReference>
<evidence type="ECO:0000256" key="6">
    <source>
        <dbReference type="ARBA" id="ARBA00023136"/>
    </source>
</evidence>
<keyword evidence="4 8" id="KW-0812">Transmembrane</keyword>
<keyword evidence="6 8" id="KW-0472">Membrane</keyword>
<dbReference type="InterPro" id="IPR000531">
    <property type="entry name" value="Beta-barrel_TonB"/>
</dbReference>
<dbReference type="Pfam" id="PF25183">
    <property type="entry name" value="OMP_b-brl_4"/>
    <property type="match status" value="1"/>
</dbReference>
<protein>
    <submittedName>
        <fullName evidence="12">TonB-dependent receptor</fullName>
    </submittedName>
</protein>
<evidence type="ECO:0000313" key="13">
    <source>
        <dbReference type="Proteomes" id="UP000518300"/>
    </source>
</evidence>
<keyword evidence="3 8" id="KW-1134">Transmembrane beta strand</keyword>
<keyword evidence="2 8" id="KW-0813">Transport</keyword>
<dbReference type="Gene3D" id="2.40.170.20">
    <property type="entry name" value="TonB-dependent receptor, beta-barrel domain"/>
    <property type="match status" value="1"/>
</dbReference>
<feature type="domain" description="TonB-dependent receptor-like beta-barrel" evidence="10">
    <location>
        <begin position="420"/>
        <end position="725"/>
    </location>
</feature>
<evidence type="ECO:0000313" key="12">
    <source>
        <dbReference type="EMBL" id="NMO17233.1"/>
    </source>
</evidence>
<dbReference type="EMBL" id="JABBJJ010000092">
    <property type="protein sequence ID" value="NMO17233.1"/>
    <property type="molecule type" value="Genomic_DNA"/>
</dbReference>
<evidence type="ECO:0000256" key="9">
    <source>
        <dbReference type="SAM" id="SignalP"/>
    </source>
</evidence>
<comment type="similarity">
    <text evidence="8">Belongs to the TonB-dependent receptor family.</text>
</comment>
<dbReference type="InterPro" id="IPR036942">
    <property type="entry name" value="Beta-barrel_TonB_sf"/>
</dbReference>
<dbReference type="GO" id="GO:0030246">
    <property type="term" value="F:carbohydrate binding"/>
    <property type="evidence" value="ECO:0007669"/>
    <property type="project" value="InterPro"/>
</dbReference>
<evidence type="ECO:0000256" key="5">
    <source>
        <dbReference type="ARBA" id="ARBA00023077"/>
    </source>
</evidence>
<feature type="signal peptide" evidence="9">
    <location>
        <begin position="1"/>
        <end position="24"/>
    </location>
</feature>
<dbReference type="Gene3D" id="2.60.40.1120">
    <property type="entry name" value="Carboxypeptidase-like, regulatory domain"/>
    <property type="match status" value="1"/>
</dbReference>
<evidence type="ECO:0000259" key="10">
    <source>
        <dbReference type="Pfam" id="PF00593"/>
    </source>
</evidence>
<dbReference type="GO" id="GO:0015344">
    <property type="term" value="F:siderophore uptake transmembrane transporter activity"/>
    <property type="evidence" value="ECO:0007669"/>
    <property type="project" value="TreeGrafter"/>
</dbReference>
<dbReference type="SUPFAM" id="SSF56935">
    <property type="entry name" value="Porins"/>
    <property type="match status" value="1"/>
</dbReference>
<dbReference type="Proteomes" id="UP000518300">
    <property type="component" value="Unassembled WGS sequence"/>
</dbReference>
<accession>A0A848LH49</accession>
<dbReference type="GO" id="GO:0009279">
    <property type="term" value="C:cell outer membrane"/>
    <property type="evidence" value="ECO:0007669"/>
    <property type="project" value="UniProtKB-SubCell"/>
</dbReference>
<name>A0A848LH49_9BACT</name>
<dbReference type="InterPro" id="IPR039426">
    <property type="entry name" value="TonB-dep_rcpt-like"/>
</dbReference>
<keyword evidence="7 8" id="KW-0998">Cell outer membrane</keyword>
<evidence type="ECO:0000256" key="3">
    <source>
        <dbReference type="ARBA" id="ARBA00022452"/>
    </source>
</evidence>
<keyword evidence="5" id="KW-0798">TonB box</keyword>
<dbReference type="PANTHER" id="PTHR30069:SF46">
    <property type="entry name" value="OAR PROTEIN"/>
    <property type="match status" value="1"/>
</dbReference>
<evidence type="ECO:0000256" key="1">
    <source>
        <dbReference type="ARBA" id="ARBA00004571"/>
    </source>
</evidence>
<feature type="domain" description="TonB-dependent transporter Oar-like beta-barrel" evidence="11">
    <location>
        <begin position="240"/>
        <end position="300"/>
    </location>
</feature>
<comment type="subcellular location">
    <subcellularLocation>
        <location evidence="1 8">Cell outer membrane</location>
        <topology evidence="1 8">Multi-pass membrane protein</topology>
    </subcellularLocation>
</comment>
<evidence type="ECO:0000259" key="11">
    <source>
        <dbReference type="Pfam" id="PF25183"/>
    </source>
</evidence>
<dbReference type="InterPro" id="IPR013784">
    <property type="entry name" value="Carb-bd-like_fold"/>
</dbReference>
<dbReference type="PROSITE" id="PS52016">
    <property type="entry name" value="TONB_DEPENDENT_REC_3"/>
    <property type="match status" value="1"/>
</dbReference>
<evidence type="ECO:0000256" key="2">
    <source>
        <dbReference type="ARBA" id="ARBA00022448"/>
    </source>
</evidence>
<dbReference type="InterPro" id="IPR057601">
    <property type="entry name" value="Oar-like_b-barrel"/>
</dbReference>
<dbReference type="Pfam" id="PF13620">
    <property type="entry name" value="CarboxypepD_reg"/>
    <property type="match status" value="1"/>
</dbReference>
<keyword evidence="12" id="KW-0675">Receptor</keyword>
<evidence type="ECO:0000256" key="8">
    <source>
        <dbReference type="PROSITE-ProRule" id="PRU01360"/>
    </source>
</evidence>
<organism evidence="12 13">
    <name type="scientific">Pyxidicoccus fallax</name>
    <dbReference type="NCBI Taxonomy" id="394095"/>
    <lineage>
        <taxon>Bacteria</taxon>
        <taxon>Pseudomonadati</taxon>
        <taxon>Myxococcota</taxon>
        <taxon>Myxococcia</taxon>
        <taxon>Myxococcales</taxon>
        <taxon>Cystobacterineae</taxon>
        <taxon>Myxococcaceae</taxon>
        <taxon>Pyxidicoccus</taxon>
    </lineage>
</organism>
<gene>
    <name evidence="12" type="ORF">HG543_20555</name>
</gene>
<dbReference type="SUPFAM" id="SSF49452">
    <property type="entry name" value="Starch-binding domain-like"/>
    <property type="match status" value="1"/>
</dbReference>
<proteinExistence type="inferred from homology"/>
<reference evidence="12 13" key="1">
    <citation type="submission" date="2020-04" db="EMBL/GenBank/DDBJ databases">
        <title>Draft genome of Pyxidicoccus fallax type strain.</title>
        <authorList>
            <person name="Whitworth D.E."/>
        </authorList>
    </citation>
    <scope>NUCLEOTIDE SEQUENCE [LARGE SCALE GENOMIC DNA]</scope>
    <source>
        <strain evidence="12 13">DSM 14698</strain>
    </source>
</reference>
<evidence type="ECO:0000256" key="4">
    <source>
        <dbReference type="ARBA" id="ARBA00022692"/>
    </source>
</evidence>
<keyword evidence="9" id="KW-0732">Signal</keyword>
<sequence>MKGWLRAVGVLAACLALSAAGAEARGVIFGTVKEAGTGATVADVVITVTSPLLRGELTVVTDAQGRYRVPDLPPGSYTVRFEKEMFRPYARADVPLKEGHSTKLDVSLVAESLEDGIHDLACGPPTIDIGSTTTGRDLDLEYMLYRVLGRSSGSLDAVRTGEDLAPLVPGVLDVAGGLSIHGASVFENEYRLDDLSVRDAVLGVDALSPSTELIQAPELATGGYPAEYGRATGGQLEAMTRSGSNEMHGSVFAFWTPGLLEGRRASTGLGSQEALRHQGDFGATLGGPLLEDKLWFFAGVTPALSRVARTRQVPDSDGGLPRSFDDARSLQALGKLTYLINIDHHVALSLITAPSSQEGGSTDATRTSLRYDGAFKDKKLLVNVNAGWLSQQVTPRAGEERTVDRYQVHARATWLAYWPVTHVMEAGVDSEWLVHERPGAKTPGQVFSGYVQDSAFFGNRLTLNVGARYDVQRIEEAGQDPITRARLSPRVGLIVDPWGNGRMKVFAHYGKFQGLIPLGLLDAPAPTEDVTVDPDLEPLSSREVVAGLEYEVLRNVVLGATYTHRRLENGLALVPRADGGGVVLGNPGSGLASDSPRAVRNQDAVTMELRIPYRNRWVGQASYTWSKLTGNYVSPFSAWDGLTPRQRLPLDRPHVLRILGARQFDLDRLRKWRADVGASYLGASGLLLESGERTPWVHSFDVYLGARYAVRKEQDVAFRLDVFNVLNAQEPAQVEQRDTALEPVRYQAPRQVRLGVRYEF</sequence>
<dbReference type="RefSeq" id="WP_169346515.1">
    <property type="nucleotide sequence ID" value="NZ_JABBJJ010000092.1"/>
</dbReference>
<feature type="chain" id="PRO_5032437543" evidence="9">
    <location>
        <begin position="25"/>
        <end position="760"/>
    </location>
</feature>
<comment type="caution">
    <text evidence="12">The sequence shown here is derived from an EMBL/GenBank/DDBJ whole genome shotgun (WGS) entry which is preliminary data.</text>
</comment>
<keyword evidence="13" id="KW-1185">Reference proteome</keyword>